<dbReference type="SUPFAM" id="SSF54001">
    <property type="entry name" value="Cysteine proteinases"/>
    <property type="match status" value="1"/>
</dbReference>
<feature type="domain" description="DUF3857" evidence="3">
    <location>
        <begin position="59"/>
        <end position="213"/>
    </location>
</feature>
<name>A0ABW5ISW8_9FLAO</name>
<feature type="domain" description="Transglutaminase-like" evidence="2">
    <location>
        <begin position="275"/>
        <end position="372"/>
    </location>
</feature>
<gene>
    <name evidence="4" type="ORF">ACFSTG_00980</name>
</gene>
<evidence type="ECO:0000259" key="3">
    <source>
        <dbReference type="Pfam" id="PF12969"/>
    </source>
</evidence>
<evidence type="ECO:0000313" key="4">
    <source>
        <dbReference type="EMBL" id="MFD2516458.1"/>
    </source>
</evidence>
<dbReference type="EMBL" id="JBHULT010000005">
    <property type="protein sequence ID" value="MFD2516458.1"/>
    <property type="molecule type" value="Genomic_DNA"/>
</dbReference>
<keyword evidence="1" id="KW-0732">Signal</keyword>
<dbReference type="InterPro" id="IPR038765">
    <property type="entry name" value="Papain-like_cys_pep_sf"/>
</dbReference>
<protein>
    <submittedName>
        <fullName evidence="4">DUF3857 domain-containing protein</fullName>
    </submittedName>
</protein>
<dbReference type="Gene3D" id="2.60.40.3140">
    <property type="match status" value="1"/>
</dbReference>
<dbReference type="Pfam" id="PF01841">
    <property type="entry name" value="Transglut_core"/>
    <property type="match status" value="1"/>
</dbReference>
<evidence type="ECO:0000256" key="1">
    <source>
        <dbReference type="SAM" id="SignalP"/>
    </source>
</evidence>
<dbReference type="RefSeq" id="WP_380747567.1">
    <property type="nucleotide sequence ID" value="NZ_JBHULT010000005.1"/>
</dbReference>
<sequence>MQRFLLPLLLCFLSTGTFAQEIQYHSSLISPELQEHANAVVREENIKITIESVDKMRIMTRKVVTIFNKHGDRYGFAGDYYSDNVKIKNQFAAIYDANGNEIKKVKQKHFSDRSAIDSGTLYSDTRISYFEYTPQGYPYTLVYESEIEKENTIFVNDWRPVRGYHVSVQNSTYILENPAGIGVRFKEENLEDLHVEKNNSDFALEYQLKDFPAYNYESLSPSIEKFAPGLQVALNRFSLVGVEGEGASWKDFGKWQYDNLLAGRNLLPESTISKVRELTAGVNTNVEKARIIYEYVQENSRYISVQLGIGGWEPMAAAEVDKLKYGDCKGLTNYTKALLDSQKIPSYYAVVYAGEEKKDIDADFTSMQGNHVILNLPQEEGEDVWLECTSQTHPFNYLGDFTDDRNVLLVKPEGGEIVKTRNYTAQENLRESNILVNLDENGTFSAKVLRKSRGIPYGDIYPITTVPEKNQMLYYQKSWGHLKNLNIDEMKFVNDREKQEFTEELVLTGKRFSSKAGDRLLLPLHFLSPRYYTLPRRESRKLPLEISRGRTDKDTFRFVLPQGFETESIPKSGKTESEFGSFEVLFSLKESDEQTIIEVARTYILNEGVWPAESHDDFRSFMSSIQALGNQKAVIIQSR</sequence>
<dbReference type="Proteomes" id="UP001597468">
    <property type="component" value="Unassembled WGS sequence"/>
</dbReference>
<dbReference type="Gene3D" id="3.10.620.30">
    <property type="match status" value="1"/>
</dbReference>
<evidence type="ECO:0000259" key="2">
    <source>
        <dbReference type="Pfam" id="PF01841"/>
    </source>
</evidence>
<accession>A0ABW5ISW8</accession>
<proteinExistence type="predicted"/>
<comment type="caution">
    <text evidence="4">The sequence shown here is derived from an EMBL/GenBank/DDBJ whole genome shotgun (WGS) entry which is preliminary data.</text>
</comment>
<dbReference type="InterPro" id="IPR002931">
    <property type="entry name" value="Transglutaminase-like"/>
</dbReference>
<dbReference type="Pfam" id="PF12969">
    <property type="entry name" value="DUF3857"/>
    <property type="match status" value="1"/>
</dbReference>
<feature type="signal peptide" evidence="1">
    <location>
        <begin position="1"/>
        <end position="19"/>
    </location>
</feature>
<reference evidence="5" key="1">
    <citation type="journal article" date="2019" name="Int. J. Syst. Evol. Microbiol.">
        <title>The Global Catalogue of Microorganisms (GCM) 10K type strain sequencing project: providing services to taxonomists for standard genome sequencing and annotation.</title>
        <authorList>
            <consortium name="The Broad Institute Genomics Platform"/>
            <consortium name="The Broad Institute Genome Sequencing Center for Infectious Disease"/>
            <person name="Wu L."/>
            <person name="Ma J."/>
        </authorList>
    </citation>
    <scope>NUCLEOTIDE SEQUENCE [LARGE SCALE GENOMIC DNA]</scope>
    <source>
        <strain evidence="5">KCTC 42585</strain>
    </source>
</reference>
<dbReference type="Gene3D" id="2.60.120.1130">
    <property type="match status" value="1"/>
</dbReference>
<evidence type="ECO:0000313" key="5">
    <source>
        <dbReference type="Proteomes" id="UP001597468"/>
    </source>
</evidence>
<organism evidence="4 5">
    <name type="scientific">Salinimicrobium flavum</name>
    <dbReference type="NCBI Taxonomy" id="1737065"/>
    <lineage>
        <taxon>Bacteria</taxon>
        <taxon>Pseudomonadati</taxon>
        <taxon>Bacteroidota</taxon>
        <taxon>Flavobacteriia</taxon>
        <taxon>Flavobacteriales</taxon>
        <taxon>Flavobacteriaceae</taxon>
        <taxon>Salinimicrobium</taxon>
    </lineage>
</organism>
<feature type="chain" id="PRO_5046282832" evidence="1">
    <location>
        <begin position="20"/>
        <end position="639"/>
    </location>
</feature>
<dbReference type="InterPro" id="IPR024618">
    <property type="entry name" value="DUF3857"/>
</dbReference>
<keyword evidence="5" id="KW-1185">Reference proteome</keyword>